<protein>
    <submittedName>
        <fullName evidence="2">GNAT family N-acetyltransferase</fullName>
    </submittedName>
</protein>
<gene>
    <name evidence="2" type="ORF">GTQ38_09110</name>
</gene>
<dbReference type="SUPFAM" id="SSF55729">
    <property type="entry name" value="Acyl-CoA N-acyltransferases (Nat)"/>
    <property type="match status" value="1"/>
</dbReference>
<evidence type="ECO:0000313" key="3">
    <source>
        <dbReference type="Proteomes" id="UP000475249"/>
    </source>
</evidence>
<evidence type="ECO:0000313" key="2">
    <source>
        <dbReference type="EMBL" id="NAS12158.1"/>
    </source>
</evidence>
<dbReference type="EMBL" id="WXYO01000003">
    <property type="protein sequence ID" value="NAS12158.1"/>
    <property type="molecule type" value="Genomic_DNA"/>
</dbReference>
<reference evidence="2 3" key="1">
    <citation type="submission" date="2020-01" db="EMBL/GenBank/DDBJ databases">
        <title>Bacteria diversity of Porities sp.</title>
        <authorList>
            <person name="Wang G."/>
        </authorList>
    </citation>
    <scope>NUCLEOTIDE SEQUENCE [LARGE SCALE GENOMIC DNA]</scope>
    <source>
        <strain evidence="2 3">R33</strain>
    </source>
</reference>
<keyword evidence="2" id="KW-0808">Transferase</keyword>
<name>A0A6L9EC91_9FLAO</name>
<dbReference type="Gene3D" id="3.40.630.30">
    <property type="match status" value="1"/>
</dbReference>
<dbReference type="Pfam" id="PF13302">
    <property type="entry name" value="Acetyltransf_3"/>
    <property type="match status" value="1"/>
</dbReference>
<comment type="caution">
    <text evidence="2">The sequence shown here is derived from an EMBL/GenBank/DDBJ whole genome shotgun (WGS) entry which is preliminary data.</text>
</comment>
<evidence type="ECO:0000259" key="1">
    <source>
        <dbReference type="PROSITE" id="PS51186"/>
    </source>
</evidence>
<dbReference type="AlphaFoldDB" id="A0A6L9EC91"/>
<feature type="domain" description="N-acetyltransferase" evidence="1">
    <location>
        <begin position="3"/>
        <end position="155"/>
    </location>
</feature>
<sequence>MNIEFKSLSEIEKSSIIDLMNNALVRRQMPLLKGEFNEMDCDKFVTSKEQMWKEHGYGPWAFVINNQFAGWGGIQPDNGEADLALVLHPDYWGIGKVLYKEIIDKAFNELGLNSIQVLFPPTRTRIKGLLHLGFVKDKEVEIGNEQFIRYVLNKADLPNAQRSDKPTS</sequence>
<accession>A0A6L9EC91</accession>
<dbReference type="RefSeq" id="WP_161435182.1">
    <property type="nucleotide sequence ID" value="NZ_WXYO01000003.1"/>
</dbReference>
<dbReference type="InterPro" id="IPR016181">
    <property type="entry name" value="Acyl_CoA_acyltransferase"/>
</dbReference>
<dbReference type="GO" id="GO:0016747">
    <property type="term" value="F:acyltransferase activity, transferring groups other than amino-acyl groups"/>
    <property type="evidence" value="ECO:0007669"/>
    <property type="project" value="InterPro"/>
</dbReference>
<organism evidence="2 3">
    <name type="scientific">Poritiphilus flavus</name>
    <dbReference type="NCBI Taxonomy" id="2697053"/>
    <lineage>
        <taxon>Bacteria</taxon>
        <taxon>Pseudomonadati</taxon>
        <taxon>Bacteroidota</taxon>
        <taxon>Flavobacteriia</taxon>
        <taxon>Flavobacteriales</taxon>
        <taxon>Flavobacteriaceae</taxon>
        <taxon>Poritiphilus</taxon>
    </lineage>
</organism>
<dbReference type="InterPro" id="IPR000182">
    <property type="entry name" value="GNAT_dom"/>
</dbReference>
<keyword evidence="3" id="KW-1185">Reference proteome</keyword>
<proteinExistence type="predicted"/>
<dbReference type="PROSITE" id="PS51186">
    <property type="entry name" value="GNAT"/>
    <property type="match status" value="1"/>
</dbReference>
<dbReference type="Proteomes" id="UP000475249">
    <property type="component" value="Unassembled WGS sequence"/>
</dbReference>